<protein>
    <submittedName>
        <fullName evidence="2">Uncharacterized protein</fullName>
    </submittedName>
</protein>
<feature type="transmembrane region" description="Helical" evidence="1">
    <location>
        <begin position="24"/>
        <end position="42"/>
    </location>
</feature>
<accession>A0A8J3BE95</accession>
<reference evidence="2" key="1">
    <citation type="journal article" date="2014" name="Int. J. Syst. Evol. Microbiol.">
        <title>Complete genome sequence of Corynebacterium casei LMG S-19264T (=DSM 44701T), isolated from a smear-ripened cheese.</title>
        <authorList>
            <consortium name="US DOE Joint Genome Institute (JGI-PGF)"/>
            <person name="Walter F."/>
            <person name="Albersmeier A."/>
            <person name="Kalinowski J."/>
            <person name="Ruckert C."/>
        </authorList>
    </citation>
    <scope>NUCLEOTIDE SEQUENCE</scope>
    <source>
        <strain evidence="2">JCM 14719</strain>
    </source>
</reference>
<dbReference type="EMBL" id="BMOF01000063">
    <property type="protein sequence ID" value="GGK07498.1"/>
    <property type="molecule type" value="Genomic_DNA"/>
</dbReference>
<comment type="caution">
    <text evidence="2">The sequence shown here is derived from an EMBL/GenBank/DDBJ whole genome shotgun (WGS) entry which is preliminary data.</text>
</comment>
<evidence type="ECO:0000313" key="3">
    <source>
        <dbReference type="Proteomes" id="UP000637720"/>
    </source>
</evidence>
<keyword evidence="1" id="KW-1133">Transmembrane helix</keyword>
<organism evidence="2 3">
    <name type="scientific">Calditerricola satsumensis</name>
    <dbReference type="NCBI Taxonomy" id="373054"/>
    <lineage>
        <taxon>Bacteria</taxon>
        <taxon>Bacillati</taxon>
        <taxon>Bacillota</taxon>
        <taxon>Bacilli</taxon>
        <taxon>Bacillales</taxon>
        <taxon>Bacillaceae</taxon>
        <taxon>Calditerricola</taxon>
    </lineage>
</organism>
<keyword evidence="1" id="KW-0812">Transmembrane</keyword>
<evidence type="ECO:0000256" key="1">
    <source>
        <dbReference type="SAM" id="Phobius"/>
    </source>
</evidence>
<dbReference type="Proteomes" id="UP000637720">
    <property type="component" value="Unassembled WGS sequence"/>
</dbReference>
<keyword evidence="1" id="KW-0472">Membrane</keyword>
<dbReference type="AlphaFoldDB" id="A0A8J3BE95"/>
<keyword evidence="3" id="KW-1185">Reference proteome</keyword>
<reference evidence="2" key="2">
    <citation type="submission" date="2020-09" db="EMBL/GenBank/DDBJ databases">
        <authorList>
            <person name="Sun Q."/>
            <person name="Ohkuma M."/>
        </authorList>
    </citation>
    <scope>NUCLEOTIDE SEQUENCE</scope>
    <source>
        <strain evidence="2">JCM 14719</strain>
    </source>
</reference>
<evidence type="ECO:0000313" key="2">
    <source>
        <dbReference type="EMBL" id="GGK07498.1"/>
    </source>
</evidence>
<proteinExistence type="predicted"/>
<sequence>MHMGTMGFAAQAYGSDEKVELRLAFLRPLVLALGLGLLLLAFRHCWTKPSNGRPNGVLALP</sequence>
<name>A0A8J3BE95_9BACI</name>
<gene>
    <name evidence="2" type="ORF">GCM10007043_21890</name>
</gene>